<feature type="region of interest" description="Disordered" evidence="7">
    <location>
        <begin position="143"/>
        <end position="787"/>
    </location>
</feature>
<keyword evidence="4" id="KW-0747">Spliceosome</keyword>
<evidence type="ECO:0000256" key="1">
    <source>
        <dbReference type="ARBA" id="ARBA00004123"/>
    </source>
</evidence>
<feature type="compositionally biased region" description="Basic and acidic residues" evidence="7">
    <location>
        <begin position="291"/>
        <end position="321"/>
    </location>
</feature>
<dbReference type="Gene3D" id="6.10.140.420">
    <property type="match status" value="1"/>
</dbReference>
<feature type="compositionally biased region" description="Basic and acidic residues" evidence="7">
    <location>
        <begin position="505"/>
        <end position="517"/>
    </location>
</feature>
<dbReference type="EMBL" id="NKQK01000017">
    <property type="protein sequence ID" value="PSS05776.1"/>
    <property type="molecule type" value="Genomic_DNA"/>
</dbReference>
<organism evidence="9 10">
    <name type="scientific">Actinidia chinensis var. chinensis</name>
    <name type="common">Chinese soft-hair kiwi</name>
    <dbReference type="NCBI Taxonomy" id="1590841"/>
    <lineage>
        <taxon>Eukaryota</taxon>
        <taxon>Viridiplantae</taxon>
        <taxon>Streptophyta</taxon>
        <taxon>Embryophyta</taxon>
        <taxon>Tracheophyta</taxon>
        <taxon>Spermatophyta</taxon>
        <taxon>Magnoliopsida</taxon>
        <taxon>eudicotyledons</taxon>
        <taxon>Gunneridae</taxon>
        <taxon>Pentapetalae</taxon>
        <taxon>asterids</taxon>
        <taxon>Ericales</taxon>
        <taxon>Actinidiaceae</taxon>
        <taxon>Actinidia</taxon>
    </lineage>
</organism>
<keyword evidence="10" id="KW-1185">Reference proteome</keyword>
<dbReference type="AlphaFoldDB" id="A0A2R6QCB6"/>
<feature type="compositionally biased region" description="Basic residues" evidence="7">
    <location>
        <begin position="241"/>
        <end position="250"/>
    </location>
</feature>
<dbReference type="PANTHER" id="PTHR36562">
    <property type="entry name" value="SERINE/ARGININE REPETITIVE MATRIX 2"/>
    <property type="match status" value="1"/>
</dbReference>
<proteinExistence type="inferred from homology"/>
<comment type="similarity">
    <text evidence="2">Belongs to the CWC21 family.</text>
</comment>
<dbReference type="PANTHER" id="PTHR36562:SF5">
    <property type="entry name" value="SERINE_ARGININE REPETITIVE MATRIX 2"/>
    <property type="match status" value="1"/>
</dbReference>
<feature type="compositionally biased region" description="Basic and acidic residues" evidence="7">
    <location>
        <begin position="739"/>
        <end position="787"/>
    </location>
</feature>
<name>A0A2R6QCB6_ACTCC</name>
<dbReference type="CDD" id="cd21373">
    <property type="entry name" value="cwf21_SRRM2-like"/>
    <property type="match status" value="1"/>
</dbReference>
<dbReference type="InParanoid" id="A0A2R6QCB6"/>
<evidence type="ECO:0000256" key="3">
    <source>
        <dbReference type="ARBA" id="ARBA00022664"/>
    </source>
</evidence>
<feature type="compositionally biased region" description="Basic and acidic residues" evidence="7">
    <location>
        <begin position="408"/>
        <end position="444"/>
    </location>
</feature>
<dbReference type="GO" id="GO:0005681">
    <property type="term" value="C:spliceosomal complex"/>
    <property type="evidence" value="ECO:0007669"/>
    <property type="project" value="UniProtKB-KW"/>
</dbReference>
<dbReference type="InterPro" id="IPR013170">
    <property type="entry name" value="mRNA_splic_Cwf21_dom"/>
</dbReference>
<evidence type="ECO:0000313" key="9">
    <source>
        <dbReference type="EMBL" id="PSS05776.1"/>
    </source>
</evidence>
<evidence type="ECO:0000256" key="6">
    <source>
        <dbReference type="ARBA" id="ARBA00023242"/>
    </source>
</evidence>
<feature type="compositionally biased region" description="Basic and acidic residues" evidence="7">
    <location>
        <begin position="390"/>
        <end position="401"/>
    </location>
</feature>
<keyword evidence="6" id="KW-0539">Nucleus</keyword>
<dbReference type="GO" id="GO:0008380">
    <property type="term" value="P:RNA splicing"/>
    <property type="evidence" value="ECO:0007669"/>
    <property type="project" value="UniProtKB-KW"/>
</dbReference>
<protein>
    <submittedName>
        <fullName evidence="9">Serine/arginine repetitive matrix protein</fullName>
    </submittedName>
</protein>
<evidence type="ECO:0000256" key="4">
    <source>
        <dbReference type="ARBA" id="ARBA00022728"/>
    </source>
</evidence>
<dbReference type="STRING" id="1590841.A0A2R6QCB6"/>
<feature type="compositionally biased region" description="Basic and acidic residues" evidence="7">
    <location>
        <begin position="700"/>
        <end position="731"/>
    </location>
</feature>
<evidence type="ECO:0000256" key="7">
    <source>
        <dbReference type="SAM" id="MobiDB-lite"/>
    </source>
</evidence>
<feature type="compositionally biased region" description="Basic residues" evidence="7">
    <location>
        <begin position="265"/>
        <end position="277"/>
    </location>
</feature>
<accession>A0A2R6QCB6</accession>
<reference evidence="10" key="2">
    <citation type="journal article" date="2018" name="BMC Genomics">
        <title>A manually annotated Actinidia chinensis var. chinensis (kiwifruit) genome highlights the challenges associated with draft genomes and gene prediction in plants.</title>
        <authorList>
            <person name="Pilkington S.M."/>
            <person name="Crowhurst R."/>
            <person name="Hilario E."/>
            <person name="Nardozza S."/>
            <person name="Fraser L."/>
            <person name="Peng Y."/>
            <person name="Gunaseelan K."/>
            <person name="Simpson R."/>
            <person name="Tahir J."/>
            <person name="Deroles S.C."/>
            <person name="Templeton K."/>
            <person name="Luo Z."/>
            <person name="Davy M."/>
            <person name="Cheng C."/>
            <person name="McNeilage M."/>
            <person name="Scaglione D."/>
            <person name="Liu Y."/>
            <person name="Zhang Q."/>
            <person name="Datson P."/>
            <person name="De Silva N."/>
            <person name="Gardiner S.E."/>
            <person name="Bassett H."/>
            <person name="Chagne D."/>
            <person name="McCallum J."/>
            <person name="Dzierzon H."/>
            <person name="Deng C."/>
            <person name="Wang Y.Y."/>
            <person name="Barron L."/>
            <person name="Manako K."/>
            <person name="Bowen J."/>
            <person name="Foster T.M."/>
            <person name="Erridge Z.A."/>
            <person name="Tiffin H."/>
            <person name="Waite C.N."/>
            <person name="Davies K.M."/>
            <person name="Grierson E.P."/>
            <person name="Laing W.A."/>
            <person name="Kirk R."/>
            <person name="Chen X."/>
            <person name="Wood M."/>
            <person name="Montefiori M."/>
            <person name="Brummell D.A."/>
            <person name="Schwinn K.E."/>
            <person name="Catanach A."/>
            <person name="Fullerton C."/>
            <person name="Li D."/>
            <person name="Meiyalaghan S."/>
            <person name="Nieuwenhuizen N."/>
            <person name="Read N."/>
            <person name="Prakash R."/>
            <person name="Hunter D."/>
            <person name="Zhang H."/>
            <person name="McKenzie M."/>
            <person name="Knabel M."/>
            <person name="Harris A."/>
            <person name="Allan A.C."/>
            <person name="Gleave A."/>
            <person name="Chen A."/>
            <person name="Janssen B.J."/>
            <person name="Plunkett B."/>
            <person name="Ampomah-Dwamena C."/>
            <person name="Voogd C."/>
            <person name="Leif D."/>
            <person name="Lafferty D."/>
            <person name="Souleyre E.J.F."/>
            <person name="Varkonyi-Gasic E."/>
            <person name="Gambi F."/>
            <person name="Hanley J."/>
            <person name="Yao J.L."/>
            <person name="Cheung J."/>
            <person name="David K.M."/>
            <person name="Warren B."/>
            <person name="Marsh K."/>
            <person name="Snowden K.C."/>
            <person name="Lin-Wang K."/>
            <person name="Brian L."/>
            <person name="Martinez-Sanchez M."/>
            <person name="Wang M."/>
            <person name="Ileperuma N."/>
            <person name="Macnee N."/>
            <person name="Campin R."/>
            <person name="McAtee P."/>
            <person name="Drummond R.S.M."/>
            <person name="Espley R.V."/>
            <person name="Ireland H.S."/>
            <person name="Wu R."/>
            <person name="Atkinson R.G."/>
            <person name="Karunairetnam S."/>
            <person name="Bulley S."/>
            <person name="Chunkath S."/>
            <person name="Hanley Z."/>
            <person name="Storey R."/>
            <person name="Thrimawithana A.H."/>
            <person name="Thomson S."/>
            <person name="David C."/>
            <person name="Testolin R."/>
            <person name="Huang H."/>
            <person name="Hellens R.P."/>
            <person name="Schaffer R.J."/>
        </authorList>
    </citation>
    <scope>NUCLEOTIDE SEQUENCE [LARGE SCALE GENOMIC DNA]</scope>
    <source>
        <strain evidence="10">cv. Red5</strain>
    </source>
</reference>
<sequence>MYNGIGLQTPRGSGTNGYIQGNKFFVKPKSGKVVVDNKGFGAGQGTGGVTKKPNKEILEHDRKRQIELKLVILEDKLADQGYTDAEIADKLVEARRNLESTAASEEAAGGAAPLSFADKKFSDTQTHQIAARKERQMETLRAALGIGTSEADSQKKKNGQESNSGESGDDELIDGLTIGLNDDSKPHKKYAKDEKEDVAIRKNDGGRDRIDELRSHKKQESKEPRRGGGSSDTDSNEKHVKGIRKKHQKANHQSDSESGSDIDTRKKRQKSTRKDKKIRRDYDSDSDSDHDDGKYEKTHKKDDKKSRRHDSDDSESNDERSRKRHDRKHRRHNRDDSSSDDEKYEQTHKRHGMDDDDSSFDDRSKQKGKQHVKMDKQDDSEYESDMDTIEENKRNQVERKRNPQNASHGREKGVSVLDDRSKIDKRLEKSSRKYDLESNSDSDKVRKHKKEIIEKSRGRRHYNGDDYSDIYQKTEKSRRSGRQDTDEEDSGGSHERGSKSDSGSDSDHNKREKRDSIKSLGKSRSGGVDDSSIRGKQSGHGSGVIVKSAVVGNDNRTKEKSASKKDDDGLETLRKLEELYQSKGDVMMDGSSYGSLEMTRGKRKVDDRNQDDQPEAKSRSRNVGKEADRIREQKDREKNSRLYGLKDEQKREDYSMLSRSGGREDDKTERGSRTHSRDELYRESRRSDRDYEEQQGNRGYNRDEDGNRGKKHRRDEEETYRRNRKDEEQHQHGSRRRGREGEVEHESGRDDRGRYGDSSKRVKYVDSRSGEGRRYDIDKRDDGRTRQ</sequence>
<feature type="compositionally biased region" description="Basic and acidic residues" evidence="7">
    <location>
        <begin position="604"/>
        <end position="654"/>
    </location>
</feature>
<feature type="compositionally biased region" description="Acidic residues" evidence="7">
    <location>
        <begin position="380"/>
        <end position="389"/>
    </location>
</feature>
<feature type="compositionally biased region" description="Basic and acidic residues" evidence="7">
    <location>
        <begin position="191"/>
        <end position="226"/>
    </location>
</feature>
<reference evidence="9 10" key="1">
    <citation type="submission" date="2017-07" db="EMBL/GenBank/DDBJ databases">
        <title>An improved, manually edited Actinidia chinensis var. chinensis (kiwifruit) genome highlights the challenges associated with draft genomes and gene prediction in plants.</title>
        <authorList>
            <person name="Pilkington S."/>
            <person name="Crowhurst R."/>
            <person name="Hilario E."/>
            <person name="Nardozza S."/>
            <person name="Fraser L."/>
            <person name="Peng Y."/>
            <person name="Gunaseelan K."/>
            <person name="Simpson R."/>
            <person name="Tahir J."/>
            <person name="Deroles S."/>
            <person name="Templeton K."/>
            <person name="Luo Z."/>
            <person name="Davy M."/>
            <person name="Cheng C."/>
            <person name="Mcneilage M."/>
            <person name="Scaglione D."/>
            <person name="Liu Y."/>
            <person name="Zhang Q."/>
            <person name="Datson P."/>
            <person name="De Silva N."/>
            <person name="Gardiner S."/>
            <person name="Bassett H."/>
            <person name="Chagne D."/>
            <person name="Mccallum J."/>
            <person name="Dzierzon H."/>
            <person name="Deng C."/>
            <person name="Wang Y.-Y."/>
            <person name="Barron N."/>
            <person name="Manako K."/>
            <person name="Bowen J."/>
            <person name="Foster T."/>
            <person name="Erridge Z."/>
            <person name="Tiffin H."/>
            <person name="Waite C."/>
            <person name="Davies K."/>
            <person name="Grierson E."/>
            <person name="Laing W."/>
            <person name="Kirk R."/>
            <person name="Chen X."/>
            <person name="Wood M."/>
            <person name="Montefiori M."/>
            <person name="Brummell D."/>
            <person name="Schwinn K."/>
            <person name="Catanach A."/>
            <person name="Fullerton C."/>
            <person name="Li D."/>
            <person name="Meiyalaghan S."/>
            <person name="Nieuwenhuizen N."/>
            <person name="Read N."/>
            <person name="Prakash R."/>
            <person name="Hunter D."/>
            <person name="Zhang H."/>
            <person name="Mckenzie M."/>
            <person name="Knabel M."/>
            <person name="Harris A."/>
            <person name="Allan A."/>
            <person name="Chen A."/>
            <person name="Janssen B."/>
            <person name="Plunkett B."/>
            <person name="Dwamena C."/>
            <person name="Voogd C."/>
            <person name="Leif D."/>
            <person name="Lafferty D."/>
            <person name="Souleyre E."/>
            <person name="Varkonyi-Gasic E."/>
            <person name="Gambi F."/>
            <person name="Hanley J."/>
            <person name="Yao J.-L."/>
            <person name="Cheung J."/>
            <person name="David K."/>
            <person name="Warren B."/>
            <person name="Marsh K."/>
            <person name="Snowden K."/>
            <person name="Lin-Wang K."/>
            <person name="Brian L."/>
            <person name="Martinez-Sanchez M."/>
            <person name="Wang M."/>
            <person name="Ileperuma N."/>
            <person name="Macnee N."/>
            <person name="Campin R."/>
            <person name="Mcatee P."/>
            <person name="Drummond R."/>
            <person name="Espley R."/>
            <person name="Ireland H."/>
            <person name="Wu R."/>
            <person name="Atkinson R."/>
            <person name="Karunairetnam S."/>
            <person name="Bulley S."/>
            <person name="Chunkath S."/>
            <person name="Hanley Z."/>
            <person name="Storey R."/>
            <person name="Thrimawithana A."/>
            <person name="Thomson S."/>
            <person name="David C."/>
            <person name="Testolin R."/>
        </authorList>
    </citation>
    <scope>NUCLEOTIDE SEQUENCE [LARGE SCALE GENOMIC DNA]</scope>
    <source>
        <strain evidence="10">cv. Red5</strain>
        <tissue evidence="9">Young leaf</tissue>
    </source>
</reference>
<dbReference type="GO" id="GO:0006397">
    <property type="term" value="P:mRNA processing"/>
    <property type="evidence" value="ECO:0007669"/>
    <property type="project" value="UniProtKB-KW"/>
</dbReference>
<evidence type="ECO:0000256" key="5">
    <source>
        <dbReference type="ARBA" id="ARBA00023187"/>
    </source>
</evidence>
<evidence type="ECO:0000259" key="8">
    <source>
        <dbReference type="Pfam" id="PF08312"/>
    </source>
</evidence>
<evidence type="ECO:0000256" key="2">
    <source>
        <dbReference type="ARBA" id="ARBA00005954"/>
    </source>
</evidence>
<feature type="compositionally biased region" description="Basic and acidic residues" evidence="7">
    <location>
        <begin position="555"/>
        <end position="580"/>
    </location>
</feature>
<comment type="caution">
    <text evidence="9">The sequence shown here is derived from an EMBL/GenBank/DDBJ whole genome shotgun (WGS) entry which is preliminary data.</text>
</comment>
<gene>
    <name evidence="9" type="ORF">CEY00_Acc19045</name>
</gene>
<feature type="compositionally biased region" description="Basic residues" evidence="7">
    <location>
        <begin position="322"/>
        <end position="332"/>
    </location>
</feature>
<feature type="compositionally biased region" description="Basic and acidic residues" evidence="7">
    <location>
        <begin position="661"/>
        <end position="689"/>
    </location>
</feature>
<keyword evidence="3" id="KW-0507">mRNA processing</keyword>
<dbReference type="Proteomes" id="UP000241394">
    <property type="component" value="Chromosome LG17"/>
</dbReference>
<dbReference type="Gramene" id="PSS05776">
    <property type="protein sequence ID" value="PSS05776"/>
    <property type="gene ID" value="CEY00_Acc19045"/>
</dbReference>
<evidence type="ECO:0000313" key="10">
    <source>
        <dbReference type="Proteomes" id="UP000241394"/>
    </source>
</evidence>
<feature type="compositionally biased region" description="Basic and acidic residues" evidence="7">
    <location>
        <begin position="333"/>
        <end position="347"/>
    </location>
</feature>
<feature type="domain" description="CWF21" evidence="8">
    <location>
        <begin position="58"/>
        <end position="99"/>
    </location>
</feature>
<feature type="compositionally biased region" description="Polar residues" evidence="7">
    <location>
        <begin position="251"/>
        <end position="261"/>
    </location>
</feature>
<dbReference type="InterPro" id="IPR051372">
    <property type="entry name" value="CWC21"/>
</dbReference>
<dbReference type="Pfam" id="PF08312">
    <property type="entry name" value="cwf21"/>
    <property type="match status" value="1"/>
</dbReference>
<dbReference type="OMA" id="HTEDSDR"/>
<comment type="subcellular location">
    <subcellularLocation>
        <location evidence="1">Nucleus</location>
    </subcellularLocation>
</comment>
<dbReference type="OrthoDB" id="10267305at2759"/>
<keyword evidence="5" id="KW-0508">mRNA splicing</keyword>
<feature type="compositionally biased region" description="Basic and acidic residues" evidence="7">
    <location>
        <begin position="472"/>
        <end position="484"/>
    </location>
</feature>